<reference evidence="2 3" key="1">
    <citation type="submission" date="2023-03" db="EMBL/GenBank/DDBJ databases">
        <title>Complete genome sequence of an Enterococcus faecalis urinary isolate.</title>
        <authorList>
            <person name="Brauer A.L."/>
            <person name="Armbruster C.E."/>
        </authorList>
    </citation>
    <scope>NUCLEOTIDE SEQUENCE [LARGE SCALE GENOMIC DNA]</scope>
    <source>
        <strain evidence="2 3">3143</strain>
    </source>
</reference>
<dbReference type="CDD" id="cd00093">
    <property type="entry name" value="HTH_XRE"/>
    <property type="match status" value="1"/>
</dbReference>
<dbReference type="Pfam" id="PF13443">
    <property type="entry name" value="HTH_26"/>
    <property type="match status" value="1"/>
</dbReference>
<dbReference type="InterPro" id="IPR001387">
    <property type="entry name" value="Cro/C1-type_HTH"/>
</dbReference>
<dbReference type="RefSeq" id="WP_099434263.1">
    <property type="nucleotide sequence ID" value="NZ_AP026721.1"/>
</dbReference>
<dbReference type="Proteomes" id="UP001222182">
    <property type="component" value="Chromosome"/>
</dbReference>
<dbReference type="EMBL" id="CP119528">
    <property type="protein sequence ID" value="WER42130.1"/>
    <property type="molecule type" value="Genomic_DNA"/>
</dbReference>
<evidence type="ECO:0000313" key="2">
    <source>
        <dbReference type="EMBL" id="WER42130.1"/>
    </source>
</evidence>
<accession>A0ABD7XLK6</accession>
<proteinExistence type="predicted"/>
<dbReference type="InterPro" id="IPR010982">
    <property type="entry name" value="Lambda_DNA-bd_dom_sf"/>
</dbReference>
<dbReference type="PROSITE" id="PS50943">
    <property type="entry name" value="HTH_CROC1"/>
    <property type="match status" value="1"/>
</dbReference>
<dbReference type="AlphaFoldDB" id="A0ABD7XLK6"/>
<organism evidence="2 3">
    <name type="scientific">Enterococcus faecalis</name>
    <name type="common">Streptococcus faecalis</name>
    <dbReference type="NCBI Taxonomy" id="1351"/>
    <lineage>
        <taxon>Bacteria</taxon>
        <taxon>Bacillati</taxon>
        <taxon>Bacillota</taxon>
        <taxon>Bacilli</taxon>
        <taxon>Lactobacillales</taxon>
        <taxon>Enterococcaceae</taxon>
        <taxon>Enterococcus</taxon>
    </lineage>
</organism>
<sequence length="71" mass="8308">MITPTEFESPYYNLKSLIERKGMTQVEVAKNLGMDRTTFNLKINRSNGRDFTFQEAIKIAQILNEKIESFF</sequence>
<evidence type="ECO:0000259" key="1">
    <source>
        <dbReference type="PROSITE" id="PS50943"/>
    </source>
</evidence>
<dbReference type="Gene3D" id="1.10.260.40">
    <property type="entry name" value="lambda repressor-like DNA-binding domains"/>
    <property type="match status" value="1"/>
</dbReference>
<dbReference type="SMART" id="SM00530">
    <property type="entry name" value="HTH_XRE"/>
    <property type="match status" value="1"/>
</dbReference>
<gene>
    <name evidence="2" type="ORF">P0083_12430</name>
</gene>
<evidence type="ECO:0000313" key="3">
    <source>
        <dbReference type="Proteomes" id="UP001222182"/>
    </source>
</evidence>
<name>A0ABD7XLK6_ENTFL</name>
<feature type="domain" description="HTH cro/C1-type" evidence="1">
    <location>
        <begin position="14"/>
        <end position="70"/>
    </location>
</feature>
<dbReference type="SUPFAM" id="SSF47413">
    <property type="entry name" value="lambda repressor-like DNA-binding domains"/>
    <property type="match status" value="1"/>
</dbReference>
<protein>
    <submittedName>
        <fullName evidence="2">Helix-turn-helix transcriptional regulator</fullName>
    </submittedName>
</protein>